<name>A0A8S8XHS8_9PROT</name>
<evidence type="ECO:0000256" key="1">
    <source>
        <dbReference type="SAM" id="MobiDB-lite"/>
    </source>
</evidence>
<dbReference type="AlphaFoldDB" id="A0A8S8XHS8"/>
<sequence length="115" mass="12063">MKSLFAAAVVSLVLGSPALAQTNTTAPIGSPVPNASSDLNRFPQDAIQNGRRRQATRAEIEQRAGAPGSPLAGKPLLETSKDADKQTDRLFEESLKNSKGVTPDDPSARPPVGSR</sequence>
<feature type="signal peptide" evidence="2">
    <location>
        <begin position="1"/>
        <end position="20"/>
    </location>
</feature>
<evidence type="ECO:0008006" key="5">
    <source>
        <dbReference type="Google" id="ProtNLM"/>
    </source>
</evidence>
<protein>
    <recommendedName>
        <fullName evidence="5">Serine/threonine protein kinase</fullName>
    </recommendedName>
</protein>
<dbReference type="Proteomes" id="UP000681075">
    <property type="component" value="Unassembled WGS sequence"/>
</dbReference>
<accession>A0A8S8XHS8</accession>
<keyword evidence="2" id="KW-0732">Signal</keyword>
<reference evidence="3" key="1">
    <citation type="submission" date="2021-02" db="EMBL/GenBank/DDBJ databases">
        <title>Genome sequence of Rhodospirillales sp. strain TMPK1 isolated from soil.</title>
        <authorList>
            <person name="Nakai R."/>
            <person name="Kusada H."/>
            <person name="Tamaki H."/>
        </authorList>
    </citation>
    <scope>NUCLEOTIDE SEQUENCE</scope>
    <source>
        <strain evidence="3">TMPK1</strain>
    </source>
</reference>
<gene>
    <name evidence="3" type="ORF">TMPK1_30120</name>
</gene>
<dbReference type="RefSeq" id="WP_420243966.1">
    <property type="nucleotide sequence ID" value="NZ_BOPV01000001.1"/>
</dbReference>
<feature type="compositionally biased region" description="Basic and acidic residues" evidence="1">
    <location>
        <begin position="79"/>
        <end position="96"/>
    </location>
</feature>
<evidence type="ECO:0000313" key="4">
    <source>
        <dbReference type="Proteomes" id="UP000681075"/>
    </source>
</evidence>
<keyword evidence="4" id="KW-1185">Reference proteome</keyword>
<evidence type="ECO:0000256" key="2">
    <source>
        <dbReference type="SAM" id="SignalP"/>
    </source>
</evidence>
<dbReference type="EMBL" id="BOPV01000001">
    <property type="protein sequence ID" value="GIL40775.1"/>
    <property type="molecule type" value="Genomic_DNA"/>
</dbReference>
<feature type="compositionally biased region" description="Polar residues" evidence="1">
    <location>
        <begin position="21"/>
        <end position="39"/>
    </location>
</feature>
<evidence type="ECO:0000313" key="3">
    <source>
        <dbReference type="EMBL" id="GIL40775.1"/>
    </source>
</evidence>
<feature type="region of interest" description="Disordered" evidence="1">
    <location>
        <begin position="21"/>
        <end position="115"/>
    </location>
</feature>
<feature type="chain" id="PRO_5035822471" description="Serine/threonine protein kinase" evidence="2">
    <location>
        <begin position="21"/>
        <end position="115"/>
    </location>
</feature>
<comment type="caution">
    <text evidence="3">The sequence shown here is derived from an EMBL/GenBank/DDBJ whole genome shotgun (WGS) entry which is preliminary data.</text>
</comment>
<organism evidence="3 4">
    <name type="scientific">Roseiterribacter gracilis</name>
    <dbReference type="NCBI Taxonomy" id="2812848"/>
    <lineage>
        <taxon>Bacteria</taxon>
        <taxon>Pseudomonadati</taxon>
        <taxon>Pseudomonadota</taxon>
        <taxon>Alphaproteobacteria</taxon>
        <taxon>Rhodospirillales</taxon>
        <taxon>Roseiterribacteraceae</taxon>
        <taxon>Roseiterribacter</taxon>
    </lineage>
</organism>
<proteinExistence type="predicted"/>